<comment type="similarity">
    <text evidence="1 4">Belongs to the heat shock protein 70 family.</text>
</comment>
<dbReference type="SUPFAM" id="SSF100920">
    <property type="entry name" value="Heat shock protein 70kD (HSP70), peptide-binding domain"/>
    <property type="match status" value="1"/>
</dbReference>
<accession>A0A318FS47</accession>
<evidence type="ECO:0000313" key="6">
    <source>
        <dbReference type="Proteomes" id="UP000247485"/>
    </source>
</evidence>
<proteinExistence type="inferred from homology"/>
<dbReference type="InterPro" id="IPR029047">
    <property type="entry name" value="HSP70_peptide-bd_sf"/>
</dbReference>
<dbReference type="InterPro" id="IPR043129">
    <property type="entry name" value="ATPase_NBD"/>
</dbReference>
<gene>
    <name evidence="5" type="ORF">DET57_105201</name>
</gene>
<organism evidence="5 6">
    <name type="scientific">Klebsiella oxytoca</name>
    <dbReference type="NCBI Taxonomy" id="571"/>
    <lineage>
        <taxon>Bacteria</taxon>
        <taxon>Pseudomonadati</taxon>
        <taxon>Pseudomonadota</taxon>
        <taxon>Gammaproteobacteria</taxon>
        <taxon>Enterobacterales</taxon>
        <taxon>Enterobacteriaceae</taxon>
        <taxon>Klebsiella/Raoultella group</taxon>
        <taxon>Klebsiella</taxon>
    </lineage>
</organism>
<evidence type="ECO:0000256" key="4">
    <source>
        <dbReference type="RuleBase" id="RU003322"/>
    </source>
</evidence>
<evidence type="ECO:0000313" key="5">
    <source>
        <dbReference type="EMBL" id="PXW46524.1"/>
    </source>
</evidence>
<dbReference type="Gene3D" id="2.60.34.10">
    <property type="entry name" value="Substrate Binding Domain Of DNAk, Chain A, domain 1"/>
    <property type="match status" value="1"/>
</dbReference>
<evidence type="ECO:0000256" key="1">
    <source>
        <dbReference type="ARBA" id="ARBA00007381"/>
    </source>
</evidence>
<dbReference type="PROSITE" id="PS01036">
    <property type="entry name" value="HSP70_3"/>
    <property type="match status" value="1"/>
</dbReference>
<dbReference type="Proteomes" id="UP000247485">
    <property type="component" value="Unassembled WGS sequence"/>
</dbReference>
<evidence type="ECO:0000256" key="2">
    <source>
        <dbReference type="ARBA" id="ARBA00022741"/>
    </source>
</evidence>
<dbReference type="PRINTS" id="PR00301">
    <property type="entry name" value="HEATSHOCK70"/>
</dbReference>
<comment type="caution">
    <text evidence="5">The sequence shown here is derived from an EMBL/GenBank/DDBJ whole genome shotgun (WGS) entry which is preliminary data.</text>
</comment>
<dbReference type="GO" id="GO:0005524">
    <property type="term" value="F:ATP binding"/>
    <property type="evidence" value="ECO:0007669"/>
    <property type="project" value="UniProtKB-KW"/>
</dbReference>
<dbReference type="FunFam" id="3.30.420.40:FF:000144">
    <property type="entry name" value="Molecular chaperone HscC"/>
    <property type="match status" value="1"/>
</dbReference>
<keyword evidence="2 4" id="KW-0547">Nucleotide-binding</keyword>
<dbReference type="GO" id="GO:0140662">
    <property type="term" value="F:ATP-dependent protein folding chaperone"/>
    <property type="evidence" value="ECO:0007669"/>
    <property type="project" value="InterPro"/>
</dbReference>
<dbReference type="PROSITE" id="PS00297">
    <property type="entry name" value="HSP70_1"/>
    <property type="match status" value="1"/>
</dbReference>
<dbReference type="EMBL" id="QJJG01000005">
    <property type="protein sequence ID" value="PXW46524.1"/>
    <property type="molecule type" value="Genomic_DNA"/>
</dbReference>
<sequence length="566" mass="63615">MIIGIDLGTTNSLVAVWQEGKAVLIPNALGKLLTPSVVSVDDDGMVLVGEAARDLQLVRPANCAANFKRIMGTSQTITLGKQLFRPEELSSLVLRQLKEDAENFLGEPVTEAVISVPAYFSDVQRKATKIAASMAGLTVERLINEPTAAALAYGLHNQEDEHQFLVFDLGGGTFDVSILELFDNIMEVRASAGDNFLGGEDIVDILVEAFRHQQEFPEEIEWREPTLQRQLRVEAERVKRALSLRETAIFSVEIEGERYQWEITEADFELLLESFFARIREPLEMAIRDARLDISQLDQIVLVGGTTRMPLIRRLVAQLFGRLPAMHLNPDEVIAQGAAIQAALKMRKSELEDVVITDVCPYTLGVDTSRSLGHTRESGYFAPIIERNRSIPCSRVRNFYTVNDDQTNVDFKIYQGESRMVEDNIFLAELSIAVPPKPAGEVKIEVRFTYDINGLLDVDIHVPLTGNRSSLLIEQHPGTLTEEQIQLSLAKLSMLKIHPRDEQANRALMARLDHLYQLSLGDAREWVSECSRKFSYLLERQESDRIAAFREQVNQILDSIDTDRLL</sequence>
<dbReference type="Gene3D" id="3.90.640.10">
    <property type="entry name" value="Actin, Chain A, domain 4"/>
    <property type="match status" value="1"/>
</dbReference>
<dbReference type="PROSITE" id="PS00329">
    <property type="entry name" value="HSP70_2"/>
    <property type="match status" value="1"/>
</dbReference>
<dbReference type="Gene3D" id="3.30.420.40">
    <property type="match status" value="3"/>
</dbReference>
<dbReference type="InterPro" id="IPR013126">
    <property type="entry name" value="Hsp_70_fam"/>
</dbReference>
<evidence type="ECO:0000256" key="3">
    <source>
        <dbReference type="ARBA" id="ARBA00022840"/>
    </source>
</evidence>
<dbReference type="RefSeq" id="WP_110273565.1">
    <property type="nucleotide sequence ID" value="NZ_QJJG01000005.1"/>
</dbReference>
<name>A0A318FS47_KLEOX</name>
<dbReference type="Pfam" id="PF00012">
    <property type="entry name" value="HSP70"/>
    <property type="match status" value="1"/>
</dbReference>
<reference evidence="5 6" key="1">
    <citation type="submission" date="2018-05" db="EMBL/GenBank/DDBJ databases">
        <title>Freshwater and sediment microbial communities from various areas in North America, analyzing microbe dynamics in response to fracking.</title>
        <authorList>
            <person name="Lamendella R."/>
        </authorList>
    </citation>
    <scope>NUCLEOTIDE SEQUENCE [LARGE SCALE GENOMIC DNA]</scope>
    <source>
        <strain evidence="5 6">67</strain>
    </source>
</reference>
<dbReference type="PANTHER" id="PTHR19375">
    <property type="entry name" value="HEAT SHOCK PROTEIN 70KDA"/>
    <property type="match status" value="1"/>
</dbReference>
<dbReference type="AlphaFoldDB" id="A0A318FS47"/>
<dbReference type="InterPro" id="IPR018181">
    <property type="entry name" value="Heat_shock_70_CS"/>
</dbReference>
<keyword evidence="3 4" id="KW-0067">ATP-binding</keyword>
<protein>
    <submittedName>
        <fullName evidence="5">Molecular chaperone HscC</fullName>
    </submittedName>
</protein>
<dbReference type="SUPFAM" id="SSF53067">
    <property type="entry name" value="Actin-like ATPase domain"/>
    <property type="match status" value="2"/>
</dbReference>